<dbReference type="EMBL" id="JAKROA010000004">
    <property type="protein sequence ID" value="KAL5107817.1"/>
    <property type="molecule type" value="Genomic_DNA"/>
</dbReference>
<gene>
    <name evidence="2" type="ORF">TcWFU_006000</name>
</gene>
<keyword evidence="1" id="KW-0732">Signal</keyword>
<organism evidence="2 3">
    <name type="scientific">Taenia crassiceps</name>
    <dbReference type="NCBI Taxonomy" id="6207"/>
    <lineage>
        <taxon>Eukaryota</taxon>
        <taxon>Metazoa</taxon>
        <taxon>Spiralia</taxon>
        <taxon>Lophotrochozoa</taxon>
        <taxon>Platyhelminthes</taxon>
        <taxon>Cestoda</taxon>
        <taxon>Eucestoda</taxon>
        <taxon>Cyclophyllidea</taxon>
        <taxon>Taeniidae</taxon>
        <taxon>Taenia</taxon>
    </lineage>
</organism>
<proteinExistence type="predicted"/>
<evidence type="ECO:0000313" key="3">
    <source>
        <dbReference type="Proteomes" id="UP001651158"/>
    </source>
</evidence>
<feature type="chain" id="PRO_5046185702" evidence="1">
    <location>
        <begin position="21"/>
        <end position="138"/>
    </location>
</feature>
<evidence type="ECO:0000313" key="2">
    <source>
        <dbReference type="EMBL" id="KAL5107817.1"/>
    </source>
</evidence>
<protein>
    <submittedName>
        <fullName evidence="2">Uncharacterized protein</fullName>
    </submittedName>
</protein>
<name>A0ABR4QDX2_9CEST</name>
<sequence>MASLYLAALAVLVCGGGGDGDGGDGGGGQWEVSGGRCGNGWRMRAIAWCLVMLKAVPSCSGGRFYEGGNDEPVVIAVGRRQQQKEEVFKGKWSCGVMGRDEWAGGASSRSADTWTVECKWKNARPLRRSERTRQRRSE</sequence>
<accession>A0ABR4QDX2</accession>
<keyword evidence="3" id="KW-1185">Reference proteome</keyword>
<reference evidence="2 3" key="1">
    <citation type="journal article" date="2022" name="Front. Cell. Infect. Microbiol.">
        <title>The Genomes of Two Strains of Taenia crassiceps the Animal Model for the Study of Human Cysticercosis.</title>
        <authorList>
            <person name="Bobes R.J."/>
            <person name="Estrada K."/>
            <person name="Rios-Valencia D.G."/>
            <person name="Calderon-Gallegos A."/>
            <person name="de la Torre P."/>
            <person name="Carrero J.C."/>
            <person name="Sanchez-Flores A."/>
            <person name="Laclette J.P."/>
        </authorList>
    </citation>
    <scope>NUCLEOTIDE SEQUENCE [LARGE SCALE GENOMIC DNA]</scope>
    <source>
        <strain evidence="2">WFUcys</strain>
    </source>
</reference>
<dbReference type="Proteomes" id="UP001651158">
    <property type="component" value="Unassembled WGS sequence"/>
</dbReference>
<evidence type="ECO:0000256" key="1">
    <source>
        <dbReference type="SAM" id="SignalP"/>
    </source>
</evidence>
<feature type="signal peptide" evidence="1">
    <location>
        <begin position="1"/>
        <end position="20"/>
    </location>
</feature>
<comment type="caution">
    <text evidence="2">The sequence shown here is derived from an EMBL/GenBank/DDBJ whole genome shotgun (WGS) entry which is preliminary data.</text>
</comment>